<evidence type="ECO:0000313" key="2">
    <source>
        <dbReference type="EMBL" id="GHF77700.1"/>
    </source>
</evidence>
<evidence type="ECO:0000313" key="3">
    <source>
        <dbReference type="Proteomes" id="UP000623842"/>
    </source>
</evidence>
<reference evidence="2" key="1">
    <citation type="journal article" date="2014" name="Int. J. Syst. Evol. Microbiol.">
        <title>Complete genome sequence of Corynebacterium casei LMG S-19264T (=DSM 44701T), isolated from a smear-ripened cheese.</title>
        <authorList>
            <consortium name="US DOE Joint Genome Institute (JGI-PGF)"/>
            <person name="Walter F."/>
            <person name="Albersmeier A."/>
            <person name="Kalinowski J."/>
            <person name="Ruckert C."/>
        </authorList>
    </citation>
    <scope>NUCLEOTIDE SEQUENCE</scope>
    <source>
        <strain evidence="2">KCTC 42731</strain>
    </source>
</reference>
<dbReference type="RefSeq" id="WP_189766750.1">
    <property type="nucleotide sequence ID" value="NZ_BNCK01000001.1"/>
</dbReference>
<dbReference type="AlphaFoldDB" id="A0A919B9Y9"/>
<feature type="transmembrane region" description="Helical" evidence="1">
    <location>
        <begin position="21"/>
        <end position="45"/>
    </location>
</feature>
<feature type="transmembrane region" description="Helical" evidence="1">
    <location>
        <begin position="72"/>
        <end position="93"/>
    </location>
</feature>
<keyword evidence="1" id="KW-1133">Transmembrane helix</keyword>
<sequence>MDNNTPNLWQKVEQDQKKYKWLTLVGVTMWLIALGALAYIGYLFYLELQILTRRYEVGLVQMVDIYNAKKNIYVVVLAISIIIACLTSIVLLMRQRSNALHDIQIRLALLEQHISGTSKEKL</sequence>
<name>A0A919B9Y9_9GAMM</name>
<dbReference type="Proteomes" id="UP000623842">
    <property type="component" value="Unassembled WGS sequence"/>
</dbReference>
<gene>
    <name evidence="2" type="ORF">GCM10017161_00850</name>
</gene>
<accession>A0A919B9Y9</accession>
<reference evidence="2" key="2">
    <citation type="submission" date="2020-09" db="EMBL/GenBank/DDBJ databases">
        <authorList>
            <person name="Sun Q."/>
            <person name="Kim S."/>
        </authorList>
    </citation>
    <scope>NUCLEOTIDE SEQUENCE</scope>
    <source>
        <strain evidence="2">KCTC 42731</strain>
    </source>
</reference>
<keyword evidence="1" id="KW-0812">Transmembrane</keyword>
<protein>
    <submittedName>
        <fullName evidence="2">Uncharacterized protein</fullName>
    </submittedName>
</protein>
<keyword evidence="1" id="KW-0472">Membrane</keyword>
<organism evidence="2 3">
    <name type="scientific">Thalassotalea marina</name>
    <dbReference type="NCBI Taxonomy" id="1673741"/>
    <lineage>
        <taxon>Bacteria</taxon>
        <taxon>Pseudomonadati</taxon>
        <taxon>Pseudomonadota</taxon>
        <taxon>Gammaproteobacteria</taxon>
        <taxon>Alteromonadales</taxon>
        <taxon>Colwelliaceae</taxon>
        <taxon>Thalassotalea</taxon>
    </lineage>
</organism>
<evidence type="ECO:0000256" key="1">
    <source>
        <dbReference type="SAM" id="Phobius"/>
    </source>
</evidence>
<keyword evidence="3" id="KW-1185">Reference proteome</keyword>
<dbReference type="EMBL" id="BNCK01000001">
    <property type="protein sequence ID" value="GHF77700.1"/>
    <property type="molecule type" value="Genomic_DNA"/>
</dbReference>
<proteinExistence type="predicted"/>
<comment type="caution">
    <text evidence="2">The sequence shown here is derived from an EMBL/GenBank/DDBJ whole genome shotgun (WGS) entry which is preliminary data.</text>
</comment>